<dbReference type="OMA" id="NRHTHGT"/>
<organism evidence="6 7">
    <name type="scientific">Conidiobolus coronatus (strain ATCC 28846 / CBS 209.66 / NRRL 28638)</name>
    <name type="common">Delacroixia coronata</name>
    <dbReference type="NCBI Taxonomy" id="796925"/>
    <lineage>
        <taxon>Eukaryota</taxon>
        <taxon>Fungi</taxon>
        <taxon>Fungi incertae sedis</taxon>
        <taxon>Zoopagomycota</taxon>
        <taxon>Entomophthoromycotina</taxon>
        <taxon>Entomophthoromycetes</taxon>
        <taxon>Entomophthorales</taxon>
        <taxon>Ancylistaceae</taxon>
        <taxon>Conidiobolus</taxon>
    </lineage>
</organism>
<dbReference type="GO" id="GO:0008972">
    <property type="term" value="F:phosphomethylpyrimidine kinase activity"/>
    <property type="evidence" value="ECO:0007669"/>
    <property type="project" value="InterPro"/>
</dbReference>
<dbReference type="Gene3D" id="3.40.1190.20">
    <property type="match status" value="1"/>
</dbReference>
<dbReference type="GO" id="GO:0005829">
    <property type="term" value="C:cytosol"/>
    <property type="evidence" value="ECO:0007669"/>
    <property type="project" value="TreeGrafter"/>
</dbReference>
<evidence type="ECO:0000313" key="7">
    <source>
        <dbReference type="Proteomes" id="UP000070444"/>
    </source>
</evidence>
<dbReference type="GO" id="GO:0008902">
    <property type="term" value="F:hydroxymethylpyrimidine kinase activity"/>
    <property type="evidence" value="ECO:0007669"/>
    <property type="project" value="TreeGrafter"/>
</dbReference>
<dbReference type="STRING" id="796925.A0A137NRA6"/>
<dbReference type="Proteomes" id="UP000070444">
    <property type="component" value="Unassembled WGS sequence"/>
</dbReference>
<sequence length="286" mass="30542">MVSSEKIGKALTIAGSDSGGGAGIQADLKTFTSLKVFGTSVITALTAQNTVGVQNIHSVNTDFIGSQFDSIMSDIGTDSAKTGMLSSIDVIEKVAEKVKQHKITKLVVDPVMVATSGPKLLNDDAIATLIDKILPLAFVLTPNLPEAEILTGMSIRTLADVRLAAEKLYAITKNYVLVKGGHCPYDAEENHIEKEGDILSKGKWTIDVGYDGKEFYYFKNEFIPSIHTHGSGCTLSAAIAAFLARGEEVNAAVGKAIKYVNRAIYNGFPVGKGNGPLNHFHNEIEL</sequence>
<dbReference type="SUPFAM" id="SSF53613">
    <property type="entry name" value="Ribokinase-like"/>
    <property type="match status" value="1"/>
</dbReference>
<dbReference type="CDD" id="cd01169">
    <property type="entry name" value="HMPP_kinase"/>
    <property type="match status" value="1"/>
</dbReference>
<dbReference type="InterPro" id="IPR013749">
    <property type="entry name" value="PM/HMP-P_kinase-1"/>
</dbReference>
<dbReference type="OrthoDB" id="10028886at2759"/>
<keyword evidence="3 6" id="KW-0418">Kinase</keyword>
<keyword evidence="1" id="KW-0808">Transferase</keyword>
<gene>
    <name evidence="6" type="ORF">CONCODRAFT_20796</name>
</gene>
<keyword evidence="4" id="KW-0067">ATP-binding</keyword>
<dbReference type="NCBIfam" id="TIGR00097">
    <property type="entry name" value="HMP-P_kinase"/>
    <property type="match status" value="1"/>
</dbReference>
<reference evidence="6 7" key="1">
    <citation type="journal article" date="2015" name="Genome Biol. Evol.">
        <title>Phylogenomic analyses indicate that early fungi evolved digesting cell walls of algal ancestors of land plants.</title>
        <authorList>
            <person name="Chang Y."/>
            <person name="Wang S."/>
            <person name="Sekimoto S."/>
            <person name="Aerts A.L."/>
            <person name="Choi C."/>
            <person name="Clum A."/>
            <person name="LaButti K.M."/>
            <person name="Lindquist E.A."/>
            <person name="Yee Ngan C."/>
            <person name="Ohm R.A."/>
            <person name="Salamov A.A."/>
            <person name="Grigoriev I.V."/>
            <person name="Spatafora J.W."/>
            <person name="Berbee M.L."/>
        </authorList>
    </citation>
    <scope>NUCLEOTIDE SEQUENCE [LARGE SCALE GENOMIC DNA]</scope>
    <source>
        <strain evidence="6 7">NRRL 28638</strain>
    </source>
</reference>
<proteinExistence type="predicted"/>
<evidence type="ECO:0000256" key="4">
    <source>
        <dbReference type="ARBA" id="ARBA00022840"/>
    </source>
</evidence>
<evidence type="ECO:0000256" key="1">
    <source>
        <dbReference type="ARBA" id="ARBA00022679"/>
    </source>
</evidence>
<accession>A0A137NRA6</accession>
<keyword evidence="2" id="KW-0547">Nucleotide-binding</keyword>
<dbReference type="FunFam" id="3.40.1190.20:FF:000003">
    <property type="entry name" value="Phosphomethylpyrimidine kinase ThiD"/>
    <property type="match status" value="1"/>
</dbReference>
<feature type="domain" description="Pyridoxamine kinase/Phosphomethylpyrimidine kinase" evidence="5">
    <location>
        <begin position="17"/>
        <end position="278"/>
    </location>
</feature>
<name>A0A137NRA6_CONC2</name>
<protein>
    <submittedName>
        <fullName evidence="6">Phosphomethylpyrimidine kinase</fullName>
    </submittedName>
</protein>
<evidence type="ECO:0000256" key="3">
    <source>
        <dbReference type="ARBA" id="ARBA00022777"/>
    </source>
</evidence>
<evidence type="ECO:0000259" key="5">
    <source>
        <dbReference type="Pfam" id="PF08543"/>
    </source>
</evidence>
<dbReference type="Pfam" id="PF08543">
    <property type="entry name" value="Phos_pyr_kin"/>
    <property type="match status" value="1"/>
</dbReference>
<dbReference type="GO" id="GO:0009228">
    <property type="term" value="P:thiamine biosynthetic process"/>
    <property type="evidence" value="ECO:0007669"/>
    <property type="project" value="InterPro"/>
</dbReference>
<dbReference type="AlphaFoldDB" id="A0A137NRA6"/>
<evidence type="ECO:0000256" key="2">
    <source>
        <dbReference type="ARBA" id="ARBA00022741"/>
    </source>
</evidence>
<dbReference type="InterPro" id="IPR004399">
    <property type="entry name" value="HMP/HMP-P_kinase_dom"/>
</dbReference>
<evidence type="ECO:0000313" key="6">
    <source>
        <dbReference type="EMBL" id="KXN65303.1"/>
    </source>
</evidence>
<dbReference type="GO" id="GO:0005524">
    <property type="term" value="F:ATP binding"/>
    <property type="evidence" value="ECO:0007669"/>
    <property type="project" value="UniProtKB-KW"/>
</dbReference>
<dbReference type="InterPro" id="IPR029056">
    <property type="entry name" value="Ribokinase-like"/>
</dbReference>
<keyword evidence="7" id="KW-1185">Reference proteome</keyword>
<dbReference type="EMBL" id="KQ964918">
    <property type="protein sequence ID" value="KXN65303.1"/>
    <property type="molecule type" value="Genomic_DNA"/>
</dbReference>
<dbReference type="PANTHER" id="PTHR20858:SF17">
    <property type="entry name" value="HYDROXYMETHYLPYRIMIDINE_PHOSPHOMETHYLPYRIMIDINE KINASE THI20-RELATED"/>
    <property type="match status" value="1"/>
</dbReference>
<dbReference type="PANTHER" id="PTHR20858">
    <property type="entry name" value="PHOSPHOMETHYLPYRIMIDINE KINASE"/>
    <property type="match status" value="1"/>
</dbReference>